<name>C5B533_METEA</name>
<evidence type="ECO:0000313" key="3">
    <source>
        <dbReference type="Proteomes" id="UP000009081"/>
    </source>
</evidence>
<protein>
    <submittedName>
        <fullName evidence="2">Uncharacterized protein</fullName>
    </submittedName>
</protein>
<accession>C5B533</accession>
<feature type="chain" id="PRO_5002948458" evidence="1">
    <location>
        <begin position="22"/>
        <end position="130"/>
    </location>
</feature>
<gene>
    <name evidence="2" type="ordered locus">MexAM1_META2p0721</name>
</gene>
<reference evidence="2 3" key="1">
    <citation type="journal article" date="2009" name="PLoS ONE">
        <title>Methylobacterium genome sequences: a reference blueprint to investigate microbial metabolism of C1 compounds from natural and industrial sources.</title>
        <authorList>
            <person name="Vuilleumier S."/>
            <person name="Chistoserdova L."/>
            <person name="Lee M.-C."/>
            <person name="Bringel F."/>
            <person name="Lajus A."/>
            <person name="Zhou Y."/>
            <person name="Gourion B."/>
            <person name="Barbe V."/>
            <person name="Chang J."/>
            <person name="Cruveiller S."/>
            <person name="Dossat C."/>
            <person name="Gillett W."/>
            <person name="Gruffaz C."/>
            <person name="Haugen E."/>
            <person name="Hourcade E."/>
            <person name="Levy R."/>
            <person name="Mangenot S."/>
            <person name="Muller E."/>
            <person name="Nadalig T."/>
            <person name="Pagni M."/>
            <person name="Penny C."/>
            <person name="Peyraud R."/>
            <person name="Robinson D.G."/>
            <person name="Roche D."/>
            <person name="Rouy Z."/>
            <person name="Saenampechek C."/>
            <person name="Salvignol G."/>
            <person name="Vallenet D."/>
            <person name="Wu Z."/>
            <person name="Marx C.J."/>
            <person name="Vorholt J.A."/>
            <person name="Olson M.V."/>
            <person name="Kaul R."/>
            <person name="Weissenbach J."/>
            <person name="Medigue C."/>
            <person name="Lidstrom M.E."/>
        </authorList>
    </citation>
    <scope>NUCLEOTIDE SEQUENCE [LARGE SCALE GENOMIC DNA]</scope>
    <source>
        <strain evidence="3">ATCC 14718 / DSM 1338 / JCM 2805 / NCIMB 9133 / AM1</strain>
    </source>
</reference>
<dbReference type="KEGG" id="mea:Mex_2p0721"/>
<evidence type="ECO:0000256" key="1">
    <source>
        <dbReference type="SAM" id="SignalP"/>
    </source>
</evidence>
<proteinExistence type="predicted"/>
<dbReference type="Proteomes" id="UP000009081">
    <property type="component" value="Plasmid megaplasmid"/>
</dbReference>
<keyword evidence="2" id="KW-0614">Plasmid</keyword>
<evidence type="ECO:0000313" key="2">
    <source>
        <dbReference type="EMBL" id="ACS43565.1"/>
    </source>
</evidence>
<keyword evidence="3" id="KW-1185">Reference proteome</keyword>
<geneLocation type="plasmid" evidence="2 3">
    <name>megaplasmid</name>
</geneLocation>
<dbReference type="HOGENOM" id="CLU_1935561_0_0_5"/>
<keyword evidence="1" id="KW-0732">Signal</keyword>
<feature type="signal peptide" evidence="1">
    <location>
        <begin position="1"/>
        <end position="21"/>
    </location>
</feature>
<dbReference type="AlphaFoldDB" id="C5B533"/>
<sequence length="130" mass="13520">MRFTILAGLWASACLASYSLSSGPGAPTHGVASLVWDLAEARGGLPDGCAELLGNVAAAQIRRNGAFEQPSRSLHARRAGERLQAYLDADCPLGPALAVRTAAHDEAASWRASVGLPPLALDPFPVRAHP</sequence>
<organism evidence="2 3">
    <name type="scientific">Methylorubrum extorquens (strain ATCC 14718 / DSM 1338 / JCM 2805 / NCIMB 9133 / AM1)</name>
    <name type="common">Methylobacterium extorquens</name>
    <dbReference type="NCBI Taxonomy" id="272630"/>
    <lineage>
        <taxon>Bacteria</taxon>
        <taxon>Pseudomonadati</taxon>
        <taxon>Pseudomonadota</taxon>
        <taxon>Alphaproteobacteria</taxon>
        <taxon>Hyphomicrobiales</taxon>
        <taxon>Methylobacteriaceae</taxon>
        <taxon>Methylorubrum</taxon>
    </lineage>
</organism>
<dbReference type="EMBL" id="CP001511">
    <property type="protein sequence ID" value="ACS43565.1"/>
    <property type="molecule type" value="Genomic_DNA"/>
</dbReference>